<evidence type="ECO:0008006" key="3">
    <source>
        <dbReference type="Google" id="ProtNLM"/>
    </source>
</evidence>
<proteinExistence type="predicted"/>
<reference evidence="2" key="1">
    <citation type="journal article" date="2019" name="Int. J. Syst. Evol. Microbiol.">
        <title>The Global Catalogue of Microorganisms (GCM) 10K type strain sequencing project: providing services to taxonomists for standard genome sequencing and annotation.</title>
        <authorList>
            <consortium name="The Broad Institute Genomics Platform"/>
            <consortium name="The Broad Institute Genome Sequencing Center for Infectious Disease"/>
            <person name="Wu L."/>
            <person name="Ma J."/>
        </authorList>
    </citation>
    <scope>NUCLEOTIDE SEQUENCE [LARGE SCALE GENOMIC DNA]</scope>
    <source>
        <strain evidence="2">IBRC-M 10906</strain>
    </source>
</reference>
<comment type="caution">
    <text evidence="1">The sequence shown here is derived from an EMBL/GenBank/DDBJ whole genome shotgun (WGS) entry which is preliminary data.</text>
</comment>
<sequence>MTEQPVVVCAMCGAGRPEDRSVTTLAWVRETEDGRTRWLCPRCAREHVLDIEGKLPVDYW</sequence>
<evidence type="ECO:0000313" key="2">
    <source>
        <dbReference type="Proteomes" id="UP001597478"/>
    </source>
</evidence>
<keyword evidence="2" id="KW-1185">Reference proteome</keyword>
<dbReference type="RefSeq" id="WP_377387878.1">
    <property type="nucleotide sequence ID" value="NZ_JBHSAN010000009.1"/>
</dbReference>
<evidence type="ECO:0000313" key="1">
    <source>
        <dbReference type="EMBL" id="MFD2800489.1"/>
    </source>
</evidence>
<gene>
    <name evidence="1" type="ORF">ACFS2C_13895</name>
</gene>
<accession>A0ABW5WBH6</accession>
<dbReference type="EMBL" id="JBHUOF010000018">
    <property type="protein sequence ID" value="MFD2800489.1"/>
    <property type="molecule type" value="Genomic_DNA"/>
</dbReference>
<protein>
    <recommendedName>
        <fullName evidence="3">Small CPxCG-related zinc finger protein</fullName>
    </recommendedName>
</protein>
<name>A0ABW5WBH6_9PSEU</name>
<organism evidence="1 2">
    <name type="scientific">Prauserella oleivorans</name>
    <dbReference type="NCBI Taxonomy" id="1478153"/>
    <lineage>
        <taxon>Bacteria</taxon>
        <taxon>Bacillati</taxon>
        <taxon>Actinomycetota</taxon>
        <taxon>Actinomycetes</taxon>
        <taxon>Pseudonocardiales</taxon>
        <taxon>Pseudonocardiaceae</taxon>
        <taxon>Prauserella</taxon>
    </lineage>
</organism>
<dbReference type="Proteomes" id="UP001597478">
    <property type="component" value="Unassembled WGS sequence"/>
</dbReference>